<protein>
    <submittedName>
        <fullName evidence="2">Uncharacterized protein</fullName>
    </submittedName>
</protein>
<dbReference type="GeneID" id="121211178"/>
<reference evidence="2" key="2">
    <citation type="submission" date="2025-08" db="UniProtKB">
        <authorList>
            <consortium name="RefSeq"/>
        </authorList>
    </citation>
    <scope>IDENTIFICATION</scope>
</reference>
<evidence type="ECO:0000313" key="1">
    <source>
        <dbReference type="Proteomes" id="UP000818029"/>
    </source>
</evidence>
<dbReference type="Proteomes" id="UP000818029">
    <property type="component" value="Chromosome A12"/>
</dbReference>
<organism evidence="1 2">
    <name type="scientific">Gossypium hirsutum</name>
    <name type="common">Upland cotton</name>
    <name type="synonym">Gossypium mexicanum</name>
    <dbReference type="NCBI Taxonomy" id="3635"/>
    <lineage>
        <taxon>Eukaryota</taxon>
        <taxon>Viridiplantae</taxon>
        <taxon>Streptophyta</taxon>
        <taxon>Embryophyta</taxon>
        <taxon>Tracheophyta</taxon>
        <taxon>Spermatophyta</taxon>
        <taxon>Magnoliopsida</taxon>
        <taxon>eudicotyledons</taxon>
        <taxon>Gunneridae</taxon>
        <taxon>Pentapetalae</taxon>
        <taxon>rosids</taxon>
        <taxon>malvids</taxon>
        <taxon>Malvales</taxon>
        <taxon>Malvaceae</taxon>
        <taxon>Malvoideae</taxon>
        <taxon>Gossypium</taxon>
    </lineage>
</organism>
<reference evidence="1" key="1">
    <citation type="journal article" date="2020" name="Nat. Genet.">
        <title>Genomic diversifications of five Gossypium allopolyploid species and their impact on cotton improvement.</title>
        <authorList>
            <person name="Chen Z.J."/>
            <person name="Sreedasyam A."/>
            <person name="Ando A."/>
            <person name="Song Q."/>
            <person name="De Santiago L.M."/>
            <person name="Hulse-Kemp A.M."/>
            <person name="Ding M."/>
            <person name="Ye W."/>
            <person name="Kirkbride R.C."/>
            <person name="Jenkins J."/>
            <person name="Plott C."/>
            <person name="Lovell J."/>
            <person name="Lin Y.M."/>
            <person name="Vaughn R."/>
            <person name="Liu B."/>
            <person name="Simpson S."/>
            <person name="Scheffler B.E."/>
            <person name="Wen L."/>
            <person name="Saski C.A."/>
            <person name="Grover C.E."/>
            <person name="Hu G."/>
            <person name="Conover J.L."/>
            <person name="Carlson J.W."/>
            <person name="Shu S."/>
            <person name="Boston L.B."/>
            <person name="Williams M."/>
            <person name="Peterson D.G."/>
            <person name="McGee K."/>
            <person name="Jones D.C."/>
            <person name="Wendel J.F."/>
            <person name="Stelly D.M."/>
            <person name="Grimwood J."/>
            <person name="Schmutz J."/>
        </authorList>
    </citation>
    <scope>NUCLEOTIDE SEQUENCE [LARGE SCALE GENOMIC DNA]</scope>
    <source>
        <strain evidence="1">cv. TM-1</strain>
    </source>
</reference>
<accession>A0ABM2ZAP2</accession>
<gene>
    <name evidence="2" type="primary">LOC121211178</name>
</gene>
<sequence>MSEYLDAHLDMWTSKVEPLFGVDIKSSIWFQMNLLCWKNVVTQPAKVAPFVDTFLQDWREATVVFQRVQGVSFGHPPRLLYWLRPPPDCFKYNVDAAISSDWNVIVLAAIIHGDQGQFIKGHAIMPRSVF</sequence>
<keyword evidence="1" id="KW-1185">Reference proteome</keyword>
<evidence type="ECO:0000313" key="2">
    <source>
        <dbReference type="RefSeq" id="XP_040939570.1"/>
    </source>
</evidence>
<name>A0ABM2ZAP2_GOSHI</name>
<dbReference type="RefSeq" id="XP_040939570.1">
    <property type="nucleotide sequence ID" value="XM_041083636.1"/>
</dbReference>
<proteinExistence type="predicted"/>